<reference evidence="1 2" key="2">
    <citation type="journal article" date="2022" name="Mol. Ecol. Resour.">
        <title>The genomes of chicory, endive, great burdock and yacon provide insights into Asteraceae paleo-polyploidization history and plant inulin production.</title>
        <authorList>
            <person name="Fan W."/>
            <person name="Wang S."/>
            <person name="Wang H."/>
            <person name="Wang A."/>
            <person name="Jiang F."/>
            <person name="Liu H."/>
            <person name="Zhao H."/>
            <person name="Xu D."/>
            <person name="Zhang Y."/>
        </authorList>
    </citation>
    <scope>NUCLEOTIDE SEQUENCE [LARGE SCALE GENOMIC DNA]</scope>
    <source>
        <strain evidence="2">cv. Niubang</strain>
    </source>
</reference>
<comment type="caution">
    <text evidence="1">The sequence shown here is derived from an EMBL/GenBank/DDBJ whole genome shotgun (WGS) entry which is preliminary data.</text>
</comment>
<reference evidence="2" key="1">
    <citation type="journal article" date="2022" name="Mol. Ecol. Resour.">
        <title>The genomes of chicory, endive, great burdock and yacon provide insights into Asteraceae palaeo-polyploidization history and plant inulin production.</title>
        <authorList>
            <person name="Fan W."/>
            <person name="Wang S."/>
            <person name="Wang H."/>
            <person name="Wang A."/>
            <person name="Jiang F."/>
            <person name="Liu H."/>
            <person name="Zhao H."/>
            <person name="Xu D."/>
            <person name="Zhang Y."/>
        </authorList>
    </citation>
    <scope>NUCLEOTIDE SEQUENCE [LARGE SCALE GENOMIC DNA]</scope>
    <source>
        <strain evidence="2">cv. Niubang</strain>
    </source>
</reference>
<proteinExistence type="predicted"/>
<protein>
    <submittedName>
        <fullName evidence="1">Uncharacterized protein</fullName>
    </submittedName>
</protein>
<accession>A0ACB9FGK7</accession>
<dbReference type="Proteomes" id="UP001055879">
    <property type="component" value="Linkage Group LG01"/>
</dbReference>
<evidence type="ECO:0000313" key="1">
    <source>
        <dbReference type="EMBL" id="KAI3770468.1"/>
    </source>
</evidence>
<gene>
    <name evidence="1" type="ORF">L6452_01602</name>
</gene>
<evidence type="ECO:0000313" key="2">
    <source>
        <dbReference type="Proteomes" id="UP001055879"/>
    </source>
</evidence>
<keyword evidence="2" id="KW-1185">Reference proteome</keyword>
<dbReference type="EMBL" id="CM042047">
    <property type="protein sequence ID" value="KAI3770468.1"/>
    <property type="molecule type" value="Genomic_DNA"/>
</dbReference>
<sequence>MAGGGERNWNHWNIDDEQEQHQDRSLNNASAAIHGDSSRDHHAGYDDFRTIYENGVGLVHAFGESLHHRPPPNQLILNPQDGGPFGLSLRKSTSLVKLIETTLTQESQQKIRPEDSCSQPSSKKLKASNFPAIFLEIGSWNWVSKNEGDLVAKLYYGKKKLVWEFLFGSLKRKMEISWDEISAINAFISKGENGRLEIELNVPPEFGQEINSQPGKHTQWTTMTDFTGDQALICRRQKVEFLPGVLDKHFEKLLQCDSRLLRLSQQPFPIHNSPYFPNTYVNFSNSGRVMGCSSIPVANSHHQEFFSQVGPLNQPTGPFVGHSSSNLPSASNMIRISRQNQKTHGVWDQSGNFQIQGTSSIHIREQDHFLPYHGTESIILHPQLELYINDAHNLVDFPIEQQAKGNYYDHTNSDNQLGYIDDEIALQEPSSWLPDKISIDDTNNNSSVLNHMGYVDDGVCSSVYQPGINNGVVMGHEPSSWLLAHVNSNYHDHQVHPLVPRMENFGTLDGKQNYKP</sequence>
<organism evidence="1 2">
    <name type="scientific">Arctium lappa</name>
    <name type="common">Greater burdock</name>
    <name type="synonym">Lappa major</name>
    <dbReference type="NCBI Taxonomy" id="4217"/>
    <lineage>
        <taxon>Eukaryota</taxon>
        <taxon>Viridiplantae</taxon>
        <taxon>Streptophyta</taxon>
        <taxon>Embryophyta</taxon>
        <taxon>Tracheophyta</taxon>
        <taxon>Spermatophyta</taxon>
        <taxon>Magnoliopsida</taxon>
        <taxon>eudicotyledons</taxon>
        <taxon>Gunneridae</taxon>
        <taxon>Pentapetalae</taxon>
        <taxon>asterids</taxon>
        <taxon>campanulids</taxon>
        <taxon>Asterales</taxon>
        <taxon>Asteraceae</taxon>
        <taxon>Carduoideae</taxon>
        <taxon>Cardueae</taxon>
        <taxon>Arctiinae</taxon>
        <taxon>Arctium</taxon>
    </lineage>
</organism>
<name>A0ACB9FGK7_ARCLA</name>